<dbReference type="InParanoid" id="E3LRZ8"/>
<dbReference type="eggNOG" id="ENOG502TIUB">
    <property type="taxonomic scope" value="Eukaryota"/>
</dbReference>
<reference evidence="2" key="1">
    <citation type="submission" date="2007-07" db="EMBL/GenBank/DDBJ databases">
        <title>PCAP assembly of the Caenorhabditis remanei genome.</title>
        <authorList>
            <consortium name="The Caenorhabditis remanei Sequencing Consortium"/>
            <person name="Wilson R.K."/>
        </authorList>
    </citation>
    <scope>NUCLEOTIDE SEQUENCE [LARGE SCALE GENOMIC DNA]</scope>
    <source>
        <strain evidence="2">PB4641</strain>
    </source>
</reference>
<evidence type="ECO:0000313" key="2">
    <source>
        <dbReference type="EMBL" id="EFP09126.1"/>
    </source>
</evidence>
<protein>
    <submittedName>
        <fullName evidence="2">Uncharacterized protein</fullName>
    </submittedName>
</protein>
<dbReference type="EMBL" id="DS268414">
    <property type="protein sequence ID" value="EFP09126.1"/>
    <property type="molecule type" value="Genomic_DNA"/>
</dbReference>
<dbReference type="AlphaFoldDB" id="E3LRZ8"/>
<gene>
    <name evidence="2" type="ORF">CRE_25220</name>
</gene>
<feature type="region of interest" description="Disordered" evidence="1">
    <location>
        <begin position="23"/>
        <end position="56"/>
    </location>
</feature>
<dbReference type="FunCoup" id="E3LRZ8">
    <property type="interactions" value="1088"/>
</dbReference>
<name>E3LRZ8_CAERE</name>
<dbReference type="OMA" id="RTIMWSS"/>
<dbReference type="HOGENOM" id="CLU_853211_0_0_1"/>
<sequence>MGQREEESLKIEESIKAVLDLSYNPINKENNPEGKNETEQAKTTTTKMQNCSKSRTRADNIKRRRIWNYITASVKEKFEGSVTVDKVKKLAEYWKNKYSDPLHISPRIALALSELTGRDTVFPSSPPPPPSELEKHEIDTILSQRVYWIVQAAKMYMKESGIDMDTLGRSTESNDRRTIMWSSIREEINRRYSGKVGVLGFFQTKKVFSNYKRRHPGEFKDTSDESIFGTEMKMDCDEVLEKDQVVEEKQIESIELEMKSEPIETEGFPWRKYSGESGNEAEKLVKSEGGPENISFISYFLCSDVERVSETFEVGTLDVLVKKEIA</sequence>
<keyword evidence="3" id="KW-1185">Reference proteome</keyword>
<proteinExistence type="predicted"/>
<accession>E3LRZ8</accession>
<dbReference type="Proteomes" id="UP000008281">
    <property type="component" value="Unassembled WGS sequence"/>
</dbReference>
<evidence type="ECO:0000256" key="1">
    <source>
        <dbReference type="SAM" id="MobiDB-lite"/>
    </source>
</evidence>
<evidence type="ECO:0000313" key="3">
    <source>
        <dbReference type="Proteomes" id="UP000008281"/>
    </source>
</evidence>
<organism evidence="3">
    <name type="scientific">Caenorhabditis remanei</name>
    <name type="common">Caenorhabditis vulgaris</name>
    <dbReference type="NCBI Taxonomy" id="31234"/>
    <lineage>
        <taxon>Eukaryota</taxon>
        <taxon>Metazoa</taxon>
        <taxon>Ecdysozoa</taxon>
        <taxon>Nematoda</taxon>
        <taxon>Chromadorea</taxon>
        <taxon>Rhabditida</taxon>
        <taxon>Rhabditina</taxon>
        <taxon>Rhabditomorpha</taxon>
        <taxon>Rhabditoidea</taxon>
        <taxon>Rhabditidae</taxon>
        <taxon>Peloderinae</taxon>
        <taxon>Caenorhabditis</taxon>
    </lineage>
</organism>
<feature type="compositionally biased region" description="Basic and acidic residues" evidence="1">
    <location>
        <begin position="30"/>
        <end position="40"/>
    </location>
</feature>
<feature type="compositionally biased region" description="Polar residues" evidence="1">
    <location>
        <begin position="41"/>
        <end position="53"/>
    </location>
</feature>
<dbReference type="OrthoDB" id="5831841at2759"/>